<dbReference type="EMBL" id="LYBM01000060">
    <property type="protein sequence ID" value="ODA29897.1"/>
    <property type="molecule type" value="Genomic_DNA"/>
</dbReference>
<feature type="transmembrane region" description="Helical" evidence="1">
    <location>
        <begin position="228"/>
        <end position="247"/>
    </location>
</feature>
<feature type="transmembrane region" description="Helical" evidence="1">
    <location>
        <begin position="420"/>
        <end position="443"/>
    </location>
</feature>
<feature type="transmembrane region" description="Helical" evidence="1">
    <location>
        <begin position="125"/>
        <end position="147"/>
    </location>
</feature>
<feature type="transmembrane region" description="Helical" evidence="1">
    <location>
        <begin position="159"/>
        <end position="180"/>
    </location>
</feature>
<evidence type="ECO:0008006" key="4">
    <source>
        <dbReference type="Google" id="ProtNLM"/>
    </source>
</evidence>
<sequence length="522" mass="57669">MRIQNTDLFFNVVKLRTRMTRFSLPTLLWLGAAFILIVYGLLAFNAGTKLSPVISSSTEGASAIERVIEEAEYGPLIKSPEYIEQYLPSWLDLVAELGSHQYAYGRDSLMSTEKHYHAMPKTERYVLSTHMMLGLVIMAAGVFQFIPAFRRQFRLAHRLLGVLYVGAAMASMSMSSYYLFVTKISDVYSTWFFYWGLWILVVVSVSGMTIAGYSILKRDITRHMGWQAIAFGAFLTAPIQRFLWIGLGPISGESSFNEMNIAVNISLLAIASLCGYLIFVANRAASPLKRSKVQTAADNAATPPLQTAVKLTAGSMLLFMAYFYFVSGGFLSSPTIMQLMPVSAASMHDTIMAPLSTSLLVIAAAVIVSLGVKLLLSSSEHFEKNHFLVKPIFVAALVAGLILCNWGYQLGLPTHEKVVAGAYYMTTGLFTLAFALYLGVSYLKANIGLVRESLFFVILLAVSPALQFIALFITSWMAFVPDPYRLEGHGYQLAAAFALATPILIPFLVAIYSRYTNRFSIH</sequence>
<keyword evidence="3" id="KW-1185">Reference proteome</keyword>
<comment type="caution">
    <text evidence="2">The sequence shown here is derived from an EMBL/GenBank/DDBJ whole genome shotgun (WGS) entry which is preliminary data.</text>
</comment>
<feature type="transmembrane region" description="Helical" evidence="1">
    <location>
        <begin position="311"/>
        <end position="331"/>
    </location>
</feature>
<feature type="transmembrane region" description="Helical" evidence="1">
    <location>
        <begin position="455"/>
        <end position="479"/>
    </location>
</feature>
<feature type="transmembrane region" description="Helical" evidence="1">
    <location>
        <begin position="351"/>
        <end position="376"/>
    </location>
</feature>
<reference evidence="2 3" key="1">
    <citation type="submission" date="2016-05" db="EMBL/GenBank/DDBJ databases">
        <title>Genomic Taxonomy of the Vibrionaceae.</title>
        <authorList>
            <person name="Gomez-Gil B."/>
            <person name="Enciso-Ibarra J."/>
        </authorList>
    </citation>
    <scope>NUCLEOTIDE SEQUENCE [LARGE SCALE GENOMIC DNA]</scope>
    <source>
        <strain evidence="2 3">CAIM 1920</strain>
    </source>
</reference>
<accession>A0A1C3E9E5</accession>
<gene>
    <name evidence="2" type="ORF">A8L45_21300</name>
</gene>
<dbReference type="AlphaFoldDB" id="A0A1C3E9E5"/>
<evidence type="ECO:0000256" key="1">
    <source>
        <dbReference type="SAM" id="Phobius"/>
    </source>
</evidence>
<dbReference type="Proteomes" id="UP000094936">
    <property type="component" value="Unassembled WGS sequence"/>
</dbReference>
<name>A0A1C3E9E5_9GAMM</name>
<feature type="transmembrane region" description="Helical" evidence="1">
    <location>
        <begin position="192"/>
        <end position="216"/>
    </location>
</feature>
<feature type="transmembrane region" description="Helical" evidence="1">
    <location>
        <begin position="21"/>
        <end position="42"/>
    </location>
</feature>
<dbReference type="OrthoDB" id="8759010at2"/>
<feature type="transmembrane region" description="Helical" evidence="1">
    <location>
        <begin position="491"/>
        <end position="512"/>
    </location>
</feature>
<organism evidence="2 3">
    <name type="scientific">Veronia pacifica</name>
    <dbReference type="NCBI Taxonomy" id="1080227"/>
    <lineage>
        <taxon>Bacteria</taxon>
        <taxon>Pseudomonadati</taxon>
        <taxon>Pseudomonadota</taxon>
        <taxon>Gammaproteobacteria</taxon>
        <taxon>Vibrionales</taxon>
        <taxon>Vibrionaceae</taxon>
        <taxon>Veronia</taxon>
    </lineage>
</organism>
<feature type="transmembrane region" description="Helical" evidence="1">
    <location>
        <begin position="259"/>
        <end position="281"/>
    </location>
</feature>
<keyword evidence="1" id="KW-0812">Transmembrane</keyword>
<evidence type="ECO:0000313" key="3">
    <source>
        <dbReference type="Proteomes" id="UP000094936"/>
    </source>
</evidence>
<dbReference type="Pfam" id="PF10067">
    <property type="entry name" value="DUF2306"/>
    <property type="match status" value="1"/>
</dbReference>
<feature type="transmembrane region" description="Helical" evidence="1">
    <location>
        <begin position="388"/>
        <end position="408"/>
    </location>
</feature>
<proteinExistence type="predicted"/>
<keyword evidence="1" id="KW-1133">Transmembrane helix</keyword>
<dbReference type="InterPro" id="IPR018750">
    <property type="entry name" value="DUF2306_membrane"/>
</dbReference>
<evidence type="ECO:0000313" key="2">
    <source>
        <dbReference type="EMBL" id="ODA29897.1"/>
    </source>
</evidence>
<dbReference type="RefSeq" id="WP_068905372.1">
    <property type="nucleotide sequence ID" value="NZ_JBHUIF010000007.1"/>
</dbReference>
<protein>
    <recommendedName>
        <fullName evidence="4">DUF2306 domain-containing protein</fullName>
    </recommendedName>
</protein>
<keyword evidence="1" id="KW-0472">Membrane</keyword>